<gene>
    <name evidence="2" type="ORF">E9934_11365</name>
</gene>
<dbReference type="RefSeq" id="WP_136562997.1">
    <property type="nucleotide sequence ID" value="NZ_BAABLS010000004.1"/>
</dbReference>
<feature type="compositionally biased region" description="Polar residues" evidence="1">
    <location>
        <begin position="184"/>
        <end position="204"/>
    </location>
</feature>
<protein>
    <submittedName>
        <fullName evidence="2">Uncharacterized protein</fullName>
    </submittedName>
</protein>
<dbReference type="OrthoDB" id="3783238at2"/>
<keyword evidence="3" id="KW-1185">Reference proteome</keyword>
<organism evidence="2 3">
    <name type="scientific">Nocardioides caeni</name>
    <dbReference type="NCBI Taxonomy" id="574700"/>
    <lineage>
        <taxon>Bacteria</taxon>
        <taxon>Bacillati</taxon>
        <taxon>Actinomycetota</taxon>
        <taxon>Actinomycetes</taxon>
        <taxon>Propionibacteriales</taxon>
        <taxon>Nocardioidaceae</taxon>
        <taxon>Nocardioides</taxon>
    </lineage>
</organism>
<dbReference type="Proteomes" id="UP000307087">
    <property type="component" value="Unassembled WGS sequence"/>
</dbReference>
<accession>A0A4S8NDH3</accession>
<reference evidence="2 3" key="1">
    <citation type="journal article" date="2009" name="Int. J. Syst. Evol. Microbiol.">
        <title>Nocardioides caeni sp. nov., isolated from wastewater.</title>
        <authorList>
            <person name="Yoon J.H."/>
            <person name="Kang S.J."/>
            <person name="Park S."/>
            <person name="Kim W."/>
            <person name="Oh T.K."/>
        </authorList>
    </citation>
    <scope>NUCLEOTIDE SEQUENCE [LARGE SCALE GENOMIC DNA]</scope>
    <source>
        <strain evidence="2 3">DSM 23134</strain>
    </source>
</reference>
<name>A0A4S8NDH3_9ACTN</name>
<proteinExistence type="predicted"/>
<comment type="caution">
    <text evidence="2">The sequence shown here is derived from an EMBL/GenBank/DDBJ whole genome shotgun (WGS) entry which is preliminary data.</text>
</comment>
<feature type="region of interest" description="Disordered" evidence="1">
    <location>
        <begin position="176"/>
        <end position="204"/>
    </location>
</feature>
<dbReference type="AlphaFoldDB" id="A0A4S8NDH3"/>
<evidence type="ECO:0000256" key="1">
    <source>
        <dbReference type="SAM" id="MobiDB-lite"/>
    </source>
</evidence>
<dbReference type="EMBL" id="STGW01000006">
    <property type="protein sequence ID" value="THV12964.1"/>
    <property type="molecule type" value="Genomic_DNA"/>
</dbReference>
<evidence type="ECO:0000313" key="2">
    <source>
        <dbReference type="EMBL" id="THV12964.1"/>
    </source>
</evidence>
<sequence>MTTLVRRWPVGRGALTAALAVVALVLLFLGPTFGRAEPDHNYRPPLPVDAIESGCYPLPGGARLDGLAYQVRRDTDVTTAAGERRRLRGHYDLVDRGEAQRLLVEAFRSVGFTLVPEVAEDAGDTGSHPDGGSGAVQLRADGETVRITVRELPDTDAETLVRGEFVLDLPVVAVARPDDPTCDRPSSTKRWPVPSLSSSWASLW</sequence>
<evidence type="ECO:0000313" key="3">
    <source>
        <dbReference type="Proteomes" id="UP000307087"/>
    </source>
</evidence>